<sequence>MLYPITDSVPLRNGRCYSAALNGYRHESRRFLYYVVDPLKEYRAYIVYVYDIFRKWLLPPMDTPVLEESPELCQPLSLQNHSPRPGPRPGPSPSQCLPWRCRLPSRAFPQIIQLRPPAHAYHSKGSDVIVGRSRGFV</sequence>
<evidence type="ECO:0000313" key="3">
    <source>
        <dbReference type="Proteomes" id="UP000299102"/>
    </source>
</evidence>
<proteinExistence type="predicted"/>
<organism evidence="2 3">
    <name type="scientific">Eumeta variegata</name>
    <name type="common">Bagworm moth</name>
    <name type="synonym">Eumeta japonica</name>
    <dbReference type="NCBI Taxonomy" id="151549"/>
    <lineage>
        <taxon>Eukaryota</taxon>
        <taxon>Metazoa</taxon>
        <taxon>Ecdysozoa</taxon>
        <taxon>Arthropoda</taxon>
        <taxon>Hexapoda</taxon>
        <taxon>Insecta</taxon>
        <taxon>Pterygota</taxon>
        <taxon>Neoptera</taxon>
        <taxon>Endopterygota</taxon>
        <taxon>Lepidoptera</taxon>
        <taxon>Glossata</taxon>
        <taxon>Ditrysia</taxon>
        <taxon>Tineoidea</taxon>
        <taxon>Psychidae</taxon>
        <taxon>Oiketicinae</taxon>
        <taxon>Eumeta</taxon>
    </lineage>
</organism>
<accession>A0A4C1T4T7</accession>
<dbReference type="AlphaFoldDB" id="A0A4C1T4T7"/>
<gene>
    <name evidence="2" type="ORF">EVAR_77167_1</name>
</gene>
<reference evidence="2 3" key="1">
    <citation type="journal article" date="2019" name="Commun. Biol.">
        <title>The bagworm genome reveals a unique fibroin gene that provides high tensile strength.</title>
        <authorList>
            <person name="Kono N."/>
            <person name="Nakamura H."/>
            <person name="Ohtoshi R."/>
            <person name="Tomita M."/>
            <person name="Numata K."/>
            <person name="Arakawa K."/>
        </authorList>
    </citation>
    <scope>NUCLEOTIDE SEQUENCE [LARGE SCALE GENOMIC DNA]</scope>
</reference>
<protein>
    <submittedName>
        <fullName evidence="2">Uncharacterized protein</fullName>
    </submittedName>
</protein>
<keyword evidence="3" id="KW-1185">Reference proteome</keyword>
<dbReference type="EMBL" id="BGZK01000031">
    <property type="protein sequence ID" value="GBP08477.1"/>
    <property type="molecule type" value="Genomic_DNA"/>
</dbReference>
<name>A0A4C1T4T7_EUMVA</name>
<feature type="region of interest" description="Disordered" evidence="1">
    <location>
        <begin position="76"/>
        <end position="96"/>
    </location>
</feature>
<evidence type="ECO:0000313" key="2">
    <source>
        <dbReference type="EMBL" id="GBP08477.1"/>
    </source>
</evidence>
<evidence type="ECO:0000256" key="1">
    <source>
        <dbReference type="SAM" id="MobiDB-lite"/>
    </source>
</evidence>
<dbReference type="Proteomes" id="UP000299102">
    <property type="component" value="Unassembled WGS sequence"/>
</dbReference>
<comment type="caution">
    <text evidence="2">The sequence shown here is derived from an EMBL/GenBank/DDBJ whole genome shotgun (WGS) entry which is preliminary data.</text>
</comment>